<feature type="region of interest" description="Disordered" evidence="1">
    <location>
        <begin position="80"/>
        <end position="100"/>
    </location>
</feature>
<dbReference type="Proteomes" id="UP000824139">
    <property type="component" value="Unassembled WGS sequence"/>
</dbReference>
<sequence length="519" mass="58360">MSIEKINALKTAGQTGQLDAIKTETTGQTDIASSKPNDKEKSNATKYMIGATALAGMIAVGIIGHKQGWWGKAEKAAAQLTSNETPRTVPANTPKPASEDIAAPVNSGYDIIRVKLENGYALLCKKTGKAFNKIYDDQNKSFRYIYSRTLENGSNIGIAKYNILSTSSNGEQIHIPLTEYSLRNKDGKLIYKTSIEKGSNFRPETIYDYETMTAYEVRTVKASILGCTPIPMKEAVKMPFEEVDGKIKLKNETPLELSELEQVRQKIFDNNLPASYNRLKSKFLKNFEYILDNKDKNFIRYNDGNMVFTKTLDKNGNKITHIKRPDGTTKFLIGKPGDPDMPYTFRIDKVNGKLVEFEGITLPDGRVFRKVYDDKENSYVFEQINGDKIITITEKEFTKYKNYAIANVLPDGITSRFSNKTSSLPKNADGSYIIKLKNSEYEIRYPGTNNIQYNITIDDDGKIGELIKFNQEGKRIAYAARYKNGCTFKDSNGYIKGSYEECGLDKLEELIKDTTGILN</sequence>
<reference evidence="2" key="1">
    <citation type="submission" date="2020-10" db="EMBL/GenBank/DDBJ databases">
        <authorList>
            <person name="Gilroy R."/>
        </authorList>
    </citation>
    <scope>NUCLEOTIDE SEQUENCE</scope>
    <source>
        <strain evidence="2">CHK152-2994</strain>
    </source>
</reference>
<name>A0A9D1K2R4_9BACT</name>
<dbReference type="EMBL" id="DVJO01000020">
    <property type="protein sequence ID" value="HIS82135.1"/>
    <property type="molecule type" value="Genomic_DNA"/>
</dbReference>
<accession>A0A9D1K2R4</accession>
<protein>
    <submittedName>
        <fullName evidence="2">Uncharacterized protein</fullName>
    </submittedName>
</protein>
<dbReference type="AlphaFoldDB" id="A0A9D1K2R4"/>
<evidence type="ECO:0000313" key="2">
    <source>
        <dbReference type="EMBL" id="HIS82135.1"/>
    </source>
</evidence>
<evidence type="ECO:0000313" key="3">
    <source>
        <dbReference type="Proteomes" id="UP000824139"/>
    </source>
</evidence>
<reference evidence="2" key="2">
    <citation type="journal article" date="2021" name="PeerJ">
        <title>Extensive microbial diversity within the chicken gut microbiome revealed by metagenomics and culture.</title>
        <authorList>
            <person name="Gilroy R."/>
            <person name="Ravi A."/>
            <person name="Getino M."/>
            <person name="Pursley I."/>
            <person name="Horton D.L."/>
            <person name="Alikhan N.F."/>
            <person name="Baker D."/>
            <person name="Gharbi K."/>
            <person name="Hall N."/>
            <person name="Watson M."/>
            <person name="Adriaenssens E.M."/>
            <person name="Foster-Nyarko E."/>
            <person name="Jarju S."/>
            <person name="Secka A."/>
            <person name="Antonio M."/>
            <person name="Oren A."/>
            <person name="Chaudhuri R.R."/>
            <person name="La Ragione R."/>
            <person name="Hildebrand F."/>
            <person name="Pallen M.J."/>
        </authorList>
    </citation>
    <scope>NUCLEOTIDE SEQUENCE</scope>
    <source>
        <strain evidence="2">CHK152-2994</strain>
    </source>
</reference>
<evidence type="ECO:0000256" key="1">
    <source>
        <dbReference type="SAM" id="MobiDB-lite"/>
    </source>
</evidence>
<comment type="caution">
    <text evidence="2">The sequence shown here is derived from an EMBL/GenBank/DDBJ whole genome shotgun (WGS) entry which is preliminary data.</text>
</comment>
<organism evidence="2 3">
    <name type="scientific">Candidatus Scatenecus faecavium</name>
    <dbReference type="NCBI Taxonomy" id="2840915"/>
    <lineage>
        <taxon>Bacteria</taxon>
        <taxon>Candidatus Scatenecus</taxon>
    </lineage>
</organism>
<gene>
    <name evidence="2" type="ORF">IAD41_00805</name>
</gene>
<proteinExistence type="predicted"/>